<dbReference type="InterPro" id="IPR002575">
    <property type="entry name" value="Aminoglycoside_PTrfase"/>
</dbReference>
<organism evidence="7 8">
    <name type="scientific">Spirosoma aureum</name>
    <dbReference type="NCBI Taxonomy" id="2692134"/>
    <lineage>
        <taxon>Bacteria</taxon>
        <taxon>Pseudomonadati</taxon>
        <taxon>Bacteroidota</taxon>
        <taxon>Cytophagia</taxon>
        <taxon>Cytophagales</taxon>
        <taxon>Cytophagaceae</taxon>
        <taxon>Spirosoma</taxon>
    </lineage>
</organism>
<sequence>MHLDAQKIDILQDYLRRRGWLDTEEIISSVEKPGEGNMNYTLRVTTPNRTLIVKQSRDYVEKYPTIPAPANRAVIEGRFYQKTQPIPMLASYMPQLLGADDENNILVLQDLGDSSDYTFLYQPGQLLNESDTLALTEYLSELHHQFSVEAPDPIFANHDMRALNHEHIFNYPFLEDNGFDLNTIQPGLQKLAMPYKQDAKLKMIVEQLGEIYLSESQLYRGGVAAPKTLLHGDYYPGSWLQTTVNQESSIKIIDPEFCFYGPPEFDLGVMIAHLMMAQQPLSTLNAILSDYEKPAGFDDTLRQQFTGVEIMRRLIGLAQLPLSLSLEQKQSLLTEARHMLQ</sequence>
<dbReference type="Pfam" id="PF01636">
    <property type="entry name" value="APH"/>
    <property type="match status" value="1"/>
</dbReference>
<dbReference type="PANTHER" id="PTHR34273:SF2">
    <property type="entry name" value="METHYLTHIORIBOSE KINASE"/>
    <property type="match status" value="1"/>
</dbReference>
<evidence type="ECO:0000256" key="5">
    <source>
        <dbReference type="ARBA" id="ARBA00022840"/>
    </source>
</evidence>
<evidence type="ECO:0000313" key="7">
    <source>
        <dbReference type="EMBL" id="QIP17616.1"/>
    </source>
</evidence>
<proteinExistence type="inferred from homology"/>
<keyword evidence="2 7" id="KW-0808">Transferase</keyword>
<dbReference type="GO" id="GO:0016301">
    <property type="term" value="F:kinase activity"/>
    <property type="evidence" value="ECO:0007669"/>
    <property type="project" value="UniProtKB-KW"/>
</dbReference>
<evidence type="ECO:0000256" key="2">
    <source>
        <dbReference type="ARBA" id="ARBA00022679"/>
    </source>
</evidence>
<feature type="domain" description="Aminoglycoside phosphotransferase" evidence="6">
    <location>
        <begin position="31"/>
        <end position="291"/>
    </location>
</feature>
<evidence type="ECO:0000256" key="4">
    <source>
        <dbReference type="ARBA" id="ARBA00022777"/>
    </source>
</evidence>
<keyword evidence="3" id="KW-0547">Nucleotide-binding</keyword>
<evidence type="ECO:0000256" key="1">
    <source>
        <dbReference type="ARBA" id="ARBA00010165"/>
    </source>
</evidence>
<keyword evidence="4" id="KW-0418">Kinase</keyword>
<keyword evidence="5" id="KW-0067">ATP-binding</keyword>
<dbReference type="Gene3D" id="3.30.200.20">
    <property type="entry name" value="Phosphorylase Kinase, domain 1"/>
    <property type="match status" value="1"/>
</dbReference>
<dbReference type="InterPro" id="IPR011009">
    <property type="entry name" value="Kinase-like_dom_sf"/>
</dbReference>
<keyword evidence="8" id="KW-1185">Reference proteome</keyword>
<evidence type="ECO:0000256" key="3">
    <source>
        <dbReference type="ARBA" id="ARBA00022741"/>
    </source>
</evidence>
<dbReference type="PANTHER" id="PTHR34273">
    <property type="entry name" value="METHYLTHIORIBOSE KINASE"/>
    <property type="match status" value="1"/>
</dbReference>
<dbReference type="Gene3D" id="3.90.1200.10">
    <property type="match status" value="1"/>
</dbReference>
<dbReference type="AlphaFoldDB" id="A0A6G9AZ20"/>
<comment type="similarity">
    <text evidence="1">Belongs to the methylthioribose kinase family.</text>
</comment>
<gene>
    <name evidence="7" type="ORF">G8759_01215</name>
</gene>
<dbReference type="Proteomes" id="UP000501802">
    <property type="component" value="Chromosome"/>
</dbReference>
<name>A0A6G9AZ20_9BACT</name>
<protein>
    <submittedName>
        <fullName evidence="7">Phosphotransferase</fullName>
    </submittedName>
</protein>
<reference evidence="7 8" key="1">
    <citation type="submission" date="2020-03" db="EMBL/GenBank/DDBJ databases">
        <authorList>
            <person name="Kim M.K."/>
        </authorList>
    </citation>
    <scope>NUCLEOTIDE SEQUENCE [LARGE SCALE GENOMIC DNA]</scope>
    <source>
        <strain evidence="7 8">BT328</strain>
    </source>
</reference>
<evidence type="ECO:0000259" key="6">
    <source>
        <dbReference type="Pfam" id="PF01636"/>
    </source>
</evidence>
<dbReference type="EMBL" id="CP050063">
    <property type="protein sequence ID" value="QIP17616.1"/>
    <property type="molecule type" value="Genomic_DNA"/>
</dbReference>
<dbReference type="KEGG" id="spib:G8759_01215"/>
<evidence type="ECO:0000313" key="8">
    <source>
        <dbReference type="Proteomes" id="UP000501802"/>
    </source>
</evidence>
<dbReference type="SUPFAM" id="SSF56112">
    <property type="entry name" value="Protein kinase-like (PK-like)"/>
    <property type="match status" value="1"/>
</dbReference>
<dbReference type="GO" id="GO:0005524">
    <property type="term" value="F:ATP binding"/>
    <property type="evidence" value="ECO:0007669"/>
    <property type="project" value="UniProtKB-KW"/>
</dbReference>
<accession>A0A6G9AZ20</accession>